<evidence type="ECO:0000256" key="1">
    <source>
        <dbReference type="ARBA" id="ARBA00004651"/>
    </source>
</evidence>
<feature type="transmembrane region" description="Helical" evidence="7">
    <location>
        <begin position="192"/>
        <end position="213"/>
    </location>
</feature>
<gene>
    <name evidence="9" type="ORF">WMO41_00705</name>
</gene>
<evidence type="ECO:0000256" key="2">
    <source>
        <dbReference type="ARBA" id="ARBA00007362"/>
    </source>
</evidence>
<feature type="transmembrane region" description="Helical" evidence="7">
    <location>
        <begin position="219"/>
        <end position="242"/>
    </location>
</feature>
<comment type="subcellular location">
    <subcellularLocation>
        <location evidence="1">Cell membrane</location>
        <topology evidence="1">Multi-pass membrane protein</topology>
    </subcellularLocation>
</comment>
<dbReference type="EMBL" id="JBBMFJ010000001">
    <property type="protein sequence ID" value="MEQ2561708.1"/>
    <property type="molecule type" value="Genomic_DNA"/>
</dbReference>
<protein>
    <submittedName>
        <fullName evidence="9">DMT family transporter</fullName>
    </submittedName>
</protein>
<dbReference type="PANTHER" id="PTHR42920:SF5">
    <property type="entry name" value="EAMA DOMAIN-CONTAINING PROTEIN"/>
    <property type="match status" value="1"/>
</dbReference>
<feature type="transmembrane region" description="Helical" evidence="7">
    <location>
        <begin position="82"/>
        <end position="104"/>
    </location>
</feature>
<feature type="transmembrane region" description="Helical" evidence="7">
    <location>
        <begin position="40"/>
        <end position="61"/>
    </location>
</feature>
<keyword evidence="10" id="KW-1185">Reference proteome</keyword>
<keyword evidence="5 7" id="KW-1133">Transmembrane helix</keyword>
<evidence type="ECO:0000313" key="9">
    <source>
        <dbReference type="EMBL" id="MEQ2561708.1"/>
    </source>
</evidence>
<proteinExistence type="inferred from homology"/>
<dbReference type="InterPro" id="IPR000620">
    <property type="entry name" value="EamA_dom"/>
</dbReference>
<organism evidence="9 10">
    <name type="scientific">Ventrimonas faecis</name>
    <dbReference type="NCBI Taxonomy" id="3133170"/>
    <lineage>
        <taxon>Bacteria</taxon>
        <taxon>Bacillati</taxon>
        <taxon>Bacillota</taxon>
        <taxon>Clostridia</taxon>
        <taxon>Lachnospirales</taxon>
        <taxon>Lachnospiraceae</taxon>
        <taxon>Ventrimonas</taxon>
    </lineage>
</organism>
<keyword evidence="4 7" id="KW-0812">Transmembrane</keyword>
<evidence type="ECO:0000313" key="10">
    <source>
        <dbReference type="Proteomes" id="UP001437460"/>
    </source>
</evidence>
<dbReference type="InterPro" id="IPR037185">
    <property type="entry name" value="EmrE-like"/>
</dbReference>
<feature type="transmembrane region" description="Helical" evidence="7">
    <location>
        <begin position="280"/>
        <end position="298"/>
    </location>
</feature>
<name>A0ABV1HHC3_9FIRM</name>
<evidence type="ECO:0000256" key="6">
    <source>
        <dbReference type="ARBA" id="ARBA00023136"/>
    </source>
</evidence>
<dbReference type="PANTHER" id="PTHR42920">
    <property type="entry name" value="OS03G0707200 PROTEIN-RELATED"/>
    <property type="match status" value="1"/>
</dbReference>
<comment type="similarity">
    <text evidence="2">Belongs to the EamA transporter family.</text>
</comment>
<evidence type="ECO:0000256" key="5">
    <source>
        <dbReference type="ARBA" id="ARBA00022989"/>
    </source>
</evidence>
<accession>A0ABV1HHC3</accession>
<reference evidence="9 10" key="1">
    <citation type="submission" date="2024-03" db="EMBL/GenBank/DDBJ databases">
        <title>Human intestinal bacterial collection.</title>
        <authorList>
            <person name="Pauvert C."/>
            <person name="Hitch T.C.A."/>
            <person name="Clavel T."/>
        </authorList>
    </citation>
    <scope>NUCLEOTIDE SEQUENCE [LARGE SCALE GENOMIC DNA]</scope>
    <source>
        <strain evidence="9 10">CLA-AP-H27</strain>
    </source>
</reference>
<dbReference type="InterPro" id="IPR051258">
    <property type="entry name" value="Diverse_Substrate_Transporter"/>
</dbReference>
<keyword evidence="3" id="KW-1003">Cell membrane</keyword>
<sequence length="308" mass="33016">MEANTKQSVRHSCMLLLAALVWGVAFVAQSEGFNYVGTFTFNTCRFILGGAVLIPCIYFLHGRKDSVWQTLPEEEKKEQTRMGILGGICCGCILCLASCLQQFGIGQTTVGKAGFITTLYIIIVPFMGLFLKRKIGINIWISAVIAAVGMYFLCMTESFSIGAGDRLVLMCSVVFSVHILVIDYFSPKADGVVISCVQFFTAGVIAGVLMLLFDHPSVSAIIAAAAPILYAGVMSCGVGYTLQVVAQNGVDPTVASLLLSLESVFSVLAGWVILGQKLSGRELLGCALVFAAVLLVQIPTEKLFHTTK</sequence>
<dbReference type="Pfam" id="PF00892">
    <property type="entry name" value="EamA"/>
    <property type="match status" value="2"/>
</dbReference>
<feature type="domain" description="EamA" evidence="8">
    <location>
        <begin position="13"/>
        <end position="153"/>
    </location>
</feature>
<evidence type="ECO:0000256" key="3">
    <source>
        <dbReference type="ARBA" id="ARBA00022475"/>
    </source>
</evidence>
<dbReference type="RefSeq" id="WP_349228154.1">
    <property type="nucleotide sequence ID" value="NZ_JBBMFJ010000001.1"/>
</dbReference>
<dbReference type="Proteomes" id="UP001437460">
    <property type="component" value="Unassembled WGS sequence"/>
</dbReference>
<evidence type="ECO:0000256" key="7">
    <source>
        <dbReference type="SAM" id="Phobius"/>
    </source>
</evidence>
<feature type="domain" description="EamA" evidence="8">
    <location>
        <begin position="164"/>
        <end position="296"/>
    </location>
</feature>
<evidence type="ECO:0000256" key="4">
    <source>
        <dbReference type="ARBA" id="ARBA00022692"/>
    </source>
</evidence>
<feature type="transmembrane region" description="Helical" evidence="7">
    <location>
        <begin position="110"/>
        <end position="131"/>
    </location>
</feature>
<comment type="caution">
    <text evidence="9">The sequence shown here is derived from an EMBL/GenBank/DDBJ whole genome shotgun (WGS) entry which is preliminary data.</text>
</comment>
<feature type="transmembrane region" description="Helical" evidence="7">
    <location>
        <begin position="138"/>
        <end position="161"/>
    </location>
</feature>
<feature type="transmembrane region" description="Helical" evidence="7">
    <location>
        <begin position="254"/>
        <end position="274"/>
    </location>
</feature>
<evidence type="ECO:0000259" key="8">
    <source>
        <dbReference type="Pfam" id="PF00892"/>
    </source>
</evidence>
<keyword evidence="6 7" id="KW-0472">Membrane</keyword>
<dbReference type="SUPFAM" id="SSF103481">
    <property type="entry name" value="Multidrug resistance efflux transporter EmrE"/>
    <property type="match status" value="2"/>
</dbReference>